<evidence type="ECO:0000256" key="2">
    <source>
        <dbReference type="ARBA" id="ARBA00012023"/>
    </source>
</evidence>
<evidence type="ECO:0000256" key="5">
    <source>
        <dbReference type="ARBA" id="ARBA00022777"/>
    </source>
</evidence>
<reference evidence="8 9" key="1">
    <citation type="journal article" date="2022" name="Nat. Ecol. Evol.">
        <title>A masculinizing supergene underlies an exaggerated male reproductive morph in a spider.</title>
        <authorList>
            <person name="Hendrickx F."/>
            <person name="De Corte Z."/>
            <person name="Sonet G."/>
            <person name="Van Belleghem S.M."/>
            <person name="Kostlbacher S."/>
            <person name="Vangestel C."/>
        </authorList>
    </citation>
    <scope>NUCLEOTIDE SEQUENCE [LARGE SCALE GENOMIC DNA]</scope>
    <source>
        <strain evidence="8">W744_W776</strain>
    </source>
</reference>
<gene>
    <name evidence="8" type="ORF">JTE90_028902</name>
</gene>
<evidence type="ECO:0000256" key="3">
    <source>
        <dbReference type="ARBA" id="ARBA00022679"/>
    </source>
</evidence>
<comment type="function">
    <text evidence="7">Phosphorylates Ins(1,3,4,5,6)P5 at position 2 to form Ins(1,2,3,4,5,6)P6 (InsP6 or phytate).</text>
</comment>
<keyword evidence="4 7" id="KW-0547">Nucleotide-binding</keyword>
<sequence length="448" mass="51578">MLPNLSAENCGYRGEGNAGLVIYLKKEEKVLRLIKQDVESQTSINQEDQLQRLQNQISMVKNVMKPLLGENLVNCPAIVFLHSEDIKMLNNLFSTKRPDFRKHKHVKEEDSYALVLPDYCTLPPDLKVLPSTGPVITVEIKPKQGYLSKNEFLPTTLPSNSFLKCRFCMTQHYKLKKNMITSKSAYCPTDLFSGCPTRMHHALKMLIETPQNNLRIFKNQELIYSEENRRDPEETLQDFFGKDEISCTDALCKLIVKILLKTFTQTVDERVCLFQKENLQSCTNVYPSCTQDGICHKLPLGCVLYRILCIQMLDQLHIQNLHSHFLKIMESDARPSDHDDCLPIFSIPPHFGKEERMPEETDVQYSLRKVWEFLVALTARDCSIMLVLKNYSDRYSSNHSQNLVENDDGKLYLFSIAIADLDAKPVSKVERHFKDMPFLIQSCLSQSV</sequence>
<dbReference type="Proteomes" id="UP000827092">
    <property type="component" value="Unassembled WGS sequence"/>
</dbReference>
<dbReference type="EC" id="2.7.1.158" evidence="2 7"/>
<dbReference type="InterPro" id="IPR009286">
    <property type="entry name" value="Ins_P5_2-kin"/>
</dbReference>
<comment type="domain">
    <text evidence="7">The EXKPK motif is conserved in inositol-pentakisphosphate 2-kinases of both family 1 and 2.</text>
</comment>
<dbReference type="Pfam" id="PF06090">
    <property type="entry name" value="Ins_P5_2-kin"/>
    <property type="match status" value="1"/>
</dbReference>
<dbReference type="GO" id="GO:0005524">
    <property type="term" value="F:ATP binding"/>
    <property type="evidence" value="ECO:0007669"/>
    <property type="project" value="UniProtKB-KW"/>
</dbReference>
<protein>
    <recommendedName>
        <fullName evidence="2 7">Inositol-pentakisphosphate 2-kinase</fullName>
        <ecNumber evidence="2 7">2.7.1.158</ecNumber>
    </recommendedName>
</protein>
<dbReference type="GO" id="GO:0005634">
    <property type="term" value="C:nucleus"/>
    <property type="evidence" value="ECO:0007669"/>
    <property type="project" value="TreeGrafter"/>
</dbReference>
<dbReference type="PANTHER" id="PTHR14456:SF2">
    <property type="entry name" value="INOSITOL-PENTAKISPHOSPHATE 2-KINASE"/>
    <property type="match status" value="1"/>
</dbReference>
<name>A0AAV6UN83_9ARAC</name>
<keyword evidence="6 7" id="KW-0067">ATP-binding</keyword>
<dbReference type="InterPro" id="IPR043001">
    <property type="entry name" value="IP5_2-K_N_lobe"/>
</dbReference>
<evidence type="ECO:0000313" key="8">
    <source>
        <dbReference type="EMBL" id="KAG8185902.1"/>
    </source>
</evidence>
<keyword evidence="9" id="KW-1185">Reference proteome</keyword>
<dbReference type="GO" id="GO:0032958">
    <property type="term" value="P:inositol phosphate biosynthetic process"/>
    <property type="evidence" value="ECO:0007669"/>
    <property type="project" value="TreeGrafter"/>
</dbReference>
<keyword evidence="5 7" id="KW-0418">Kinase</keyword>
<dbReference type="GO" id="GO:0035299">
    <property type="term" value="F:inositol-1,3,4,5,6-pentakisphosphate 2-kinase activity"/>
    <property type="evidence" value="ECO:0007669"/>
    <property type="project" value="UniProtKB-EC"/>
</dbReference>
<comment type="caution">
    <text evidence="8">The sequence shown here is derived from an EMBL/GenBank/DDBJ whole genome shotgun (WGS) entry which is preliminary data.</text>
</comment>
<dbReference type="EMBL" id="JAFNEN010000321">
    <property type="protein sequence ID" value="KAG8185902.1"/>
    <property type="molecule type" value="Genomic_DNA"/>
</dbReference>
<dbReference type="AlphaFoldDB" id="A0AAV6UN83"/>
<accession>A0AAV6UN83</accession>
<proteinExistence type="inferred from homology"/>
<evidence type="ECO:0000256" key="6">
    <source>
        <dbReference type="ARBA" id="ARBA00022840"/>
    </source>
</evidence>
<evidence type="ECO:0000256" key="7">
    <source>
        <dbReference type="RuleBase" id="RU364126"/>
    </source>
</evidence>
<comment type="similarity">
    <text evidence="1">Belongs to the IPK1 type 2 family.</text>
</comment>
<organism evidence="8 9">
    <name type="scientific">Oedothorax gibbosus</name>
    <dbReference type="NCBI Taxonomy" id="931172"/>
    <lineage>
        <taxon>Eukaryota</taxon>
        <taxon>Metazoa</taxon>
        <taxon>Ecdysozoa</taxon>
        <taxon>Arthropoda</taxon>
        <taxon>Chelicerata</taxon>
        <taxon>Arachnida</taxon>
        <taxon>Araneae</taxon>
        <taxon>Araneomorphae</taxon>
        <taxon>Entelegynae</taxon>
        <taxon>Araneoidea</taxon>
        <taxon>Linyphiidae</taxon>
        <taxon>Erigoninae</taxon>
        <taxon>Oedothorax</taxon>
    </lineage>
</organism>
<keyword evidence="3 7" id="KW-0808">Transferase</keyword>
<dbReference type="PANTHER" id="PTHR14456">
    <property type="entry name" value="INOSITOL POLYPHOSPHATE KINASE 1"/>
    <property type="match status" value="1"/>
</dbReference>
<evidence type="ECO:0000256" key="1">
    <source>
        <dbReference type="ARBA" id="ARBA00007229"/>
    </source>
</evidence>
<evidence type="ECO:0000313" key="9">
    <source>
        <dbReference type="Proteomes" id="UP000827092"/>
    </source>
</evidence>
<evidence type="ECO:0000256" key="4">
    <source>
        <dbReference type="ARBA" id="ARBA00022741"/>
    </source>
</evidence>
<dbReference type="Gene3D" id="3.30.200.110">
    <property type="entry name" value="Inositol-pentakisphosphate 2-kinase, N-lobe"/>
    <property type="match status" value="1"/>
</dbReference>
<comment type="catalytic activity">
    <reaction evidence="7">
        <text>1D-myo-inositol 1,3,4,5,6-pentakisphosphate + ATP = 1D-myo-inositol hexakisphosphate + ADP + H(+)</text>
        <dbReference type="Rhea" id="RHEA:20313"/>
        <dbReference type="ChEBI" id="CHEBI:15378"/>
        <dbReference type="ChEBI" id="CHEBI:30616"/>
        <dbReference type="ChEBI" id="CHEBI:57733"/>
        <dbReference type="ChEBI" id="CHEBI:58130"/>
        <dbReference type="ChEBI" id="CHEBI:456216"/>
        <dbReference type="EC" id="2.7.1.158"/>
    </reaction>
</comment>